<evidence type="ECO:0000313" key="2">
    <source>
        <dbReference type="Proteomes" id="UP001194468"/>
    </source>
</evidence>
<name>A0AAD4BBD6_BOLED</name>
<accession>A0AAD4BBD6</accession>
<reference evidence="1" key="1">
    <citation type="submission" date="2019-10" db="EMBL/GenBank/DDBJ databases">
        <authorList>
            <consortium name="DOE Joint Genome Institute"/>
            <person name="Kuo A."/>
            <person name="Miyauchi S."/>
            <person name="Kiss E."/>
            <person name="Drula E."/>
            <person name="Kohler A."/>
            <person name="Sanchez-Garcia M."/>
            <person name="Andreopoulos B."/>
            <person name="Barry K.W."/>
            <person name="Bonito G."/>
            <person name="Buee M."/>
            <person name="Carver A."/>
            <person name="Chen C."/>
            <person name="Cichocki N."/>
            <person name="Clum A."/>
            <person name="Culley D."/>
            <person name="Crous P.W."/>
            <person name="Fauchery L."/>
            <person name="Girlanda M."/>
            <person name="Hayes R."/>
            <person name="Keri Z."/>
            <person name="LaButti K."/>
            <person name="Lipzen A."/>
            <person name="Lombard V."/>
            <person name="Magnuson J."/>
            <person name="Maillard F."/>
            <person name="Morin E."/>
            <person name="Murat C."/>
            <person name="Nolan M."/>
            <person name="Ohm R."/>
            <person name="Pangilinan J."/>
            <person name="Pereira M."/>
            <person name="Perotto S."/>
            <person name="Peter M."/>
            <person name="Riley R."/>
            <person name="Sitrit Y."/>
            <person name="Stielow B."/>
            <person name="Szollosi G."/>
            <person name="Zifcakova L."/>
            <person name="Stursova M."/>
            <person name="Spatafora J.W."/>
            <person name="Tedersoo L."/>
            <person name="Vaario L.-M."/>
            <person name="Yamada A."/>
            <person name="Yan M."/>
            <person name="Wang P."/>
            <person name="Xu J."/>
            <person name="Bruns T."/>
            <person name="Baldrian P."/>
            <person name="Vilgalys R."/>
            <person name="Henrissat B."/>
            <person name="Grigoriev I.V."/>
            <person name="Hibbett D."/>
            <person name="Nagy L.G."/>
            <person name="Martin F.M."/>
        </authorList>
    </citation>
    <scope>NUCLEOTIDE SEQUENCE</scope>
    <source>
        <strain evidence="1">BED1</strain>
    </source>
</reference>
<keyword evidence="2" id="KW-1185">Reference proteome</keyword>
<reference evidence="1" key="2">
    <citation type="journal article" date="2020" name="Nat. Commun.">
        <title>Large-scale genome sequencing of mycorrhizal fungi provides insights into the early evolution of symbiotic traits.</title>
        <authorList>
            <person name="Miyauchi S."/>
            <person name="Kiss E."/>
            <person name="Kuo A."/>
            <person name="Drula E."/>
            <person name="Kohler A."/>
            <person name="Sanchez-Garcia M."/>
            <person name="Morin E."/>
            <person name="Andreopoulos B."/>
            <person name="Barry K.W."/>
            <person name="Bonito G."/>
            <person name="Buee M."/>
            <person name="Carver A."/>
            <person name="Chen C."/>
            <person name="Cichocki N."/>
            <person name="Clum A."/>
            <person name="Culley D."/>
            <person name="Crous P.W."/>
            <person name="Fauchery L."/>
            <person name="Girlanda M."/>
            <person name="Hayes R.D."/>
            <person name="Keri Z."/>
            <person name="LaButti K."/>
            <person name="Lipzen A."/>
            <person name="Lombard V."/>
            <person name="Magnuson J."/>
            <person name="Maillard F."/>
            <person name="Murat C."/>
            <person name="Nolan M."/>
            <person name="Ohm R.A."/>
            <person name="Pangilinan J."/>
            <person name="Pereira M.F."/>
            <person name="Perotto S."/>
            <person name="Peter M."/>
            <person name="Pfister S."/>
            <person name="Riley R."/>
            <person name="Sitrit Y."/>
            <person name="Stielow J.B."/>
            <person name="Szollosi G."/>
            <person name="Zifcakova L."/>
            <person name="Stursova M."/>
            <person name="Spatafora J.W."/>
            <person name="Tedersoo L."/>
            <person name="Vaario L.M."/>
            <person name="Yamada A."/>
            <person name="Yan M."/>
            <person name="Wang P."/>
            <person name="Xu J."/>
            <person name="Bruns T."/>
            <person name="Baldrian P."/>
            <person name="Vilgalys R."/>
            <person name="Dunand C."/>
            <person name="Henrissat B."/>
            <person name="Grigoriev I.V."/>
            <person name="Hibbett D."/>
            <person name="Nagy L.G."/>
            <person name="Martin F.M."/>
        </authorList>
    </citation>
    <scope>NUCLEOTIDE SEQUENCE</scope>
    <source>
        <strain evidence="1">BED1</strain>
    </source>
</reference>
<gene>
    <name evidence="1" type="ORF">L210DRAFT_3348924</name>
</gene>
<dbReference type="Proteomes" id="UP001194468">
    <property type="component" value="Unassembled WGS sequence"/>
</dbReference>
<proteinExistence type="predicted"/>
<organism evidence="1 2">
    <name type="scientific">Boletus edulis BED1</name>
    <dbReference type="NCBI Taxonomy" id="1328754"/>
    <lineage>
        <taxon>Eukaryota</taxon>
        <taxon>Fungi</taxon>
        <taxon>Dikarya</taxon>
        <taxon>Basidiomycota</taxon>
        <taxon>Agaricomycotina</taxon>
        <taxon>Agaricomycetes</taxon>
        <taxon>Agaricomycetidae</taxon>
        <taxon>Boletales</taxon>
        <taxon>Boletineae</taxon>
        <taxon>Boletaceae</taxon>
        <taxon>Boletoideae</taxon>
        <taxon>Boletus</taxon>
    </lineage>
</organism>
<feature type="non-terminal residue" evidence="1">
    <location>
        <position position="52"/>
    </location>
</feature>
<comment type="caution">
    <text evidence="1">The sequence shown here is derived from an EMBL/GenBank/DDBJ whole genome shotgun (WGS) entry which is preliminary data.</text>
</comment>
<evidence type="ECO:0000313" key="1">
    <source>
        <dbReference type="EMBL" id="KAF8417424.1"/>
    </source>
</evidence>
<feature type="non-terminal residue" evidence="1">
    <location>
        <position position="1"/>
    </location>
</feature>
<dbReference type="EMBL" id="WHUW01000221">
    <property type="protein sequence ID" value="KAF8417424.1"/>
    <property type="molecule type" value="Genomic_DNA"/>
</dbReference>
<sequence length="52" mass="5577">GYPIYIPGPNDALPAEDRAAGTRIGDLGRLLVDGAFHSIFNLCLPANHPFDK</sequence>
<dbReference type="AlphaFoldDB" id="A0AAD4BBD6"/>
<protein>
    <submittedName>
        <fullName evidence="1">Uncharacterized protein</fullName>
    </submittedName>
</protein>